<dbReference type="Gene3D" id="3.30.479.10">
    <property type="entry name" value="6-pyruvoyl tetrahydropterin synthase/QueD"/>
    <property type="match status" value="1"/>
</dbReference>
<dbReference type="Pfam" id="PF01242">
    <property type="entry name" value="PTPS"/>
    <property type="match status" value="1"/>
</dbReference>
<evidence type="ECO:0000256" key="6">
    <source>
        <dbReference type="ARBA" id="ARBA00048807"/>
    </source>
</evidence>
<proteinExistence type="inferred from homology"/>
<comment type="caution">
    <text evidence="7">The sequence shown here is derived from an EMBL/GenBank/DDBJ whole genome shotgun (WGS) entry which is preliminary data.</text>
</comment>
<gene>
    <name evidence="7" type="ORF">GCM10010412_082170</name>
</gene>
<dbReference type="InterPro" id="IPR038418">
    <property type="entry name" value="6-PTP_synth/QueD_sf"/>
</dbReference>
<dbReference type="EC" id="4.1.2.50" evidence="3"/>
<organism evidence="7 8">
    <name type="scientific">Nonomuraea recticatena</name>
    <dbReference type="NCBI Taxonomy" id="46178"/>
    <lineage>
        <taxon>Bacteria</taxon>
        <taxon>Bacillati</taxon>
        <taxon>Actinomycetota</taxon>
        <taxon>Actinomycetes</taxon>
        <taxon>Streptosporangiales</taxon>
        <taxon>Streptosporangiaceae</taxon>
        <taxon>Nonomuraea</taxon>
    </lineage>
</organism>
<accession>A0ABP6FHW8</accession>
<evidence type="ECO:0000256" key="4">
    <source>
        <dbReference type="ARBA" id="ARBA00018141"/>
    </source>
</evidence>
<evidence type="ECO:0000256" key="3">
    <source>
        <dbReference type="ARBA" id="ARBA00012982"/>
    </source>
</evidence>
<dbReference type="RefSeq" id="WP_346154432.1">
    <property type="nucleotide sequence ID" value="NZ_BAAATE010000034.1"/>
</dbReference>
<dbReference type="InterPro" id="IPR007115">
    <property type="entry name" value="6-PTP_synth/QueD"/>
</dbReference>
<evidence type="ECO:0000313" key="8">
    <source>
        <dbReference type="Proteomes" id="UP001501666"/>
    </source>
</evidence>
<comment type="similarity">
    <text evidence="2">Belongs to the PTPS family. QueD subfamily.</text>
</comment>
<evidence type="ECO:0000256" key="1">
    <source>
        <dbReference type="ARBA" id="ARBA00005061"/>
    </source>
</evidence>
<evidence type="ECO:0000256" key="5">
    <source>
        <dbReference type="ARBA" id="ARBA00031449"/>
    </source>
</evidence>
<protein>
    <recommendedName>
        <fullName evidence="4">6-carboxy-5,6,7,8-tetrahydropterin synthase</fullName>
        <ecNumber evidence="3">4.1.2.50</ecNumber>
    </recommendedName>
    <alternativeName>
        <fullName evidence="5">Queuosine biosynthesis protein QueD</fullName>
    </alternativeName>
</protein>
<comment type="pathway">
    <text evidence="1">Purine metabolism; 7-cyano-7-deazaguanine biosynthesis.</text>
</comment>
<dbReference type="EMBL" id="BAAATE010000034">
    <property type="protein sequence ID" value="GAA2691724.1"/>
    <property type="molecule type" value="Genomic_DNA"/>
</dbReference>
<comment type="catalytic activity">
    <reaction evidence="6">
        <text>7,8-dihydroneopterin 3'-triphosphate + H2O = 6-carboxy-5,6,7,8-tetrahydropterin + triphosphate + acetaldehyde + 2 H(+)</text>
        <dbReference type="Rhea" id="RHEA:27966"/>
        <dbReference type="ChEBI" id="CHEBI:15343"/>
        <dbReference type="ChEBI" id="CHEBI:15377"/>
        <dbReference type="ChEBI" id="CHEBI:15378"/>
        <dbReference type="ChEBI" id="CHEBI:18036"/>
        <dbReference type="ChEBI" id="CHEBI:58462"/>
        <dbReference type="ChEBI" id="CHEBI:61032"/>
        <dbReference type="EC" id="4.1.2.50"/>
    </reaction>
</comment>
<sequence length="224" mass="23883">MFTQTINHTWHAAHSLPHLGGKCSSLHGHTWRVSITIAAPSLSADGILVDFAALKKPMTTWIDNNLDHALMLGAGDNLIPLLDLDGAPSTAPLLGGKEVDGAPGAYAFTPLAAAFAERGQRLFVFGRDFPDVAWPTVEGVAQLLAHKAHGWLTEASSRADVYVASVTVHETDRSSATWHNTDPHPAPGYADMALLLANQTERVITAVDAHLDQEYAALIGSTPK</sequence>
<evidence type="ECO:0000256" key="2">
    <source>
        <dbReference type="ARBA" id="ARBA00008900"/>
    </source>
</evidence>
<evidence type="ECO:0000313" key="7">
    <source>
        <dbReference type="EMBL" id="GAA2691724.1"/>
    </source>
</evidence>
<dbReference type="PANTHER" id="PTHR12589">
    <property type="entry name" value="PYRUVOYL TETRAHYDROBIOPTERIN SYNTHASE"/>
    <property type="match status" value="1"/>
</dbReference>
<dbReference type="Proteomes" id="UP001501666">
    <property type="component" value="Unassembled WGS sequence"/>
</dbReference>
<keyword evidence="8" id="KW-1185">Reference proteome</keyword>
<name>A0ABP6FHW8_9ACTN</name>
<dbReference type="SUPFAM" id="SSF55620">
    <property type="entry name" value="Tetrahydrobiopterin biosynthesis enzymes-like"/>
    <property type="match status" value="1"/>
</dbReference>
<dbReference type="PANTHER" id="PTHR12589:SF8">
    <property type="entry name" value="6-CARBOXY-5,6,7,8-TETRAHYDROPTERIN SYNTHASE"/>
    <property type="match status" value="1"/>
</dbReference>
<reference evidence="8" key="1">
    <citation type="journal article" date="2019" name="Int. J. Syst. Evol. Microbiol.">
        <title>The Global Catalogue of Microorganisms (GCM) 10K type strain sequencing project: providing services to taxonomists for standard genome sequencing and annotation.</title>
        <authorList>
            <consortium name="The Broad Institute Genomics Platform"/>
            <consortium name="The Broad Institute Genome Sequencing Center for Infectious Disease"/>
            <person name="Wu L."/>
            <person name="Ma J."/>
        </authorList>
    </citation>
    <scope>NUCLEOTIDE SEQUENCE [LARGE SCALE GENOMIC DNA]</scope>
    <source>
        <strain evidence="8">JCM 6835</strain>
    </source>
</reference>